<feature type="repeat" description="WD" evidence="6">
    <location>
        <begin position="168"/>
        <end position="209"/>
    </location>
</feature>
<gene>
    <name evidence="11" type="ORF">HOLleu_11269</name>
</gene>
<feature type="repeat" description="WD" evidence="6">
    <location>
        <begin position="75"/>
        <end position="117"/>
    </location>
</feature>
<keyword evidence="5" id="KW-0009">Actin-binding</keyword>
<dbReference type="EMBL" id="JAIZAY010000004">
    <property type="protein sequence ID" value="KAJ8043945.1"/>
    <property type="molecule type" value="Genomic_DNA"/>
</dbReference>
<comment type="caution">
    <text evidence="11">The sequence shown here is derived from an EMBL/GenBank/DDBJ whole genome shotgun (WGS) entry which is preliminary data.</text>
</comment>
<evidence type="ECO:0000256" key="6">
    <source>
        <dbReference type="PROSITE-ProRule" id="PRU00221"/>
    </source>
</evidence>
<evidence type="ECO:0000256" key="5">
    <source>
        <dbReference type="ARBA" id="ARBA00023203"/>
    </source>
</evidence>
<keyword evidence="12" id="KW-1185">Reference proteome</keyword>
<dbReference type="Pfam" id="PF08953">
    <property type="entry name" value="DUF1899"/>
    <property type="match status" value="1"/>
</dbReference>
<feature type="compositionally biased region" description="Polar residues" evidence="9">
    <location>
        <begin position="471"/>
        <end position="480"/>
    </location>
</feature>
<organism evidence="11 12">
    <name type="scientific">Holothuria leucospilota</name>
    <name type="common">Black long sea cucumber</name>
    <name type="synonym">Mertensiothuria leucospilota</name>
    <dbReference type="NCBI Taxonomy" id="206669"/>
    <lineage>
        <taxon>Eukaryota</taxon>
        <taxon>Metazoa</taxon>
        <taxon>Echinodermata</taxon>
        <taxon>Eleutherozoa</taxon>
        <taxon>Echinozoa</taxon>
        <taxon>Holothuroidea</taxon>
        <taxon>Aspidochirotacea</taxon>
        <taxon>Aspidochirotida</taxon>
        <taxon>Holothuriidae</taxon>
        <taxon>Holothuria</taxon>
    </lineage>
</organism>
<evidence type="ECO:0000256" key="8">
    <source>
        <dbReference type="SAM" id="Coils"/>
    </source>
</evidence>
<evidence type="ECO:0000313" key="12">
    <source>
        <dbReference type="Proteomes" id="UP001152320"/>
    </source>
</evidence>
<keyword evidence="3 7" id="KW-0677">Repeat</keyword>
<dbReference type="InterPro" id="IPR015048">
    <property type="entry name" value="DUF1899"/>
</dbReference>
<dbReference type="PROSITE" id="PS50294">
    <property type="entry name" value="WD_REPEATS_REGION"/>
    <property type="match status" value="1"/>
</dbReference>
<dbReference type="Pfam" id="PF00400">
    <property type="entry name" value="WD40"/>
    <property type="match status" value="2"/>
</dbReference>
<feature type="repeat" description="WD" evidence="6">
    <location>
        <begin position="125"/>
        <end position="167"/>
    </location>
</feature>
<evidence type="ECO:0000256" key="7">
    <source>
        <dbReference type="RuleBase" id="RU280818"/>
    </source>
</evidence>
<dbReference type="GO" id="GO:0051015">
    <property type="term" value="F:actin filament binding"/>
    <property type="evidence" value="ECO:0007669"/>
    <property type="project" value="TreeGrafter"/>
</dbReference>
<feature type="compositionally biased region" description="Basic and acidic residues" evidence="9">
    <location>
        <begin position="499"/>
        <end position="508"/>
    </location>
</feature>
<dbReference type="InterPro" id="IPR015943">
    <property type="entry name" value="WD40/YVTN_repeat-like_dom_sf"/>
</dbReference>
<evidence type="ECO:0000256" key="1">
    <source>
        <dbReference type="ARBA" id="ARBA00009482"/>
    </source>
</evidence>
<dbReference type="FunFam" id="2.130.10.10:FF:000502">
    <property type="entry name" value="Coronin"/>
    <property type="match status" value="1"/>
</dbReference>
<reference evidence="11" key="1">
    <citation type="submission" date="2021-10" db="EMBL/GenBank/DDBJ databases">
        <title>Tropical sea cucumber genome reveals ecological adaptation and Cuvierian tubules defense mechanism.</title>
        <authorList>
            <person name="Chen T."/>
        </authorList>
    </citation>
    <scope>NUCLEOTIDE SEQUENCE</scope>
    <source>
        <strain evidence="11">Nanhai2018</strain>
        <tissue evidence="11">Muscle</tissue>
    </source>
</reference>
<feature type="domain" description="DUF1899" evidence="10">
    <location>
        <begin position="2"/>
        <end position="66"/>
    </location>
</feature>
<evidence type="ECO:0000256" key="9">
    <source>
        <dbReference type="SAM" id="MobiDB-lite"/>
    </source>
</evidence>
<protein>
    <recommendedName>
        <fullName evidence="7">Coronin</fullName>
    </recommendedName>
</protein>
<feature type="region of interest" description="Disordered" evidence="9">
    <location>
        <begin position="411"/>
        <end position="536"/>
    </location>
</feature>
<proteinExistence type="inferred from homology"/>
<dbReference type="PROSITE" id="PS50082">
    <property type="entry name" value="WD_REPEATS_2"/>
    <property type="match status" value="3"/>
</dbReference>
<keyword evidence="2 6" id="KW-0853">WD repeat</keyword>
<dbReference type="PANTHER" id="PTHR10856">
    <property type="entry name" value="CORONIN"/>
    <property type="match status" value="1"/>
</dbReference>
<dbReference type="SMART" id="SM01166">
    <property type="entry name" value="DUF1899"/>
    <property type="match status" value="1"/>
</dbReference>
<sequence length="617" mass="68136">MPFVRSSKFRHVFGRPVKRDNTYESIMISKNTADNPFCAVNPKFLAIITEASGGGAFIVLPLEQYGRVDMNLPKVGGHKSAVLDIQWCPHNDNVIASSSEDTTIKVWHIPDGGLTESLTEPEQTLAYHQRKVLQVQWHPVVFNVILSIGAEGMLLIWDVLNGEILQEITCHPDLIYSASWNPNGSLIGTTCKDKKIRIIDPRTGELKQEADGFPGAKPARIQLINDNKAFLTGFSRSSQRLYTVKDVVSIPVFSESVSQNDLQKRLIPDVEIDSGSGSLMIFYDGDLNMVYLSAKGDGKLLYYEITQSEPYVFYLNHYQSSDPSRGLGYMPKRGLNVNDHEVARFYKLHQKGICEPIPMIVPRKSDLFQDDIYPPCVSTEPALTLDEWIAGKDAEPNRMDMETLYVGGTAAPAAKKSSKLGRAQPKAEGATNATPKSTPAATPATSSAPKKAPILTTSASASQESKENKPSSDSTEPPQSSKEEAKSLPEPKQVSSVKEVSDPPHYKIESTSTSVEEKITPPPNKPEPVKPLSEVKTKADSKNLVDVNNLLNDIKFLRSSVNHHDERIIFLENLSSEQKKQIEELLKEVAELKSIVEAQESRIAKLEAQTNIAENGE</sequence>
<evidence type="ECO:0000256" key="3">
    <source>
        <dbReference type="ARBA" id="ARBA00022737"/>
    </source>
</evidence>
<name>A0A9Q1CFF4_HOLLE</name>
<dbReference type="Gene3D" id="2.130.10.10">
    <property type="entry name" value="YVTN repeat-like/Quinoprotein amine dehydrogenase"/>
    <property type="match status" value="1"/>
</dbReference>
<feature type="compositionally biased region" description="Low complexity" evidence="9">
    <location>
        <begin position="430"/>
        <end position="453"/>
    </location>
</feature>
<dbReference type="InterPro" id="IPR001680">
    <property type="entry name" value="WD40_rpt"/>
</dbReference>
<dbReference type="GO" id="GO:0007015">
    <property type="term" value="P:actin filament organization"/>
    <property type="evidence" value="ECO:0007669"/>
    <property type="project" value="TreeGrafter"/>
</dbReference>
<keyword evidence="4 8" id="KW-0175">Coiled coil</keyword>
<dbReference type="OrthoDB" id="1850764at2759"/>
<dbReference type="AlphaFoldDB" id="A0A9Q1CFF4"/>
<dbReference type="SMART" id="SM01167">
    <property type="entry name" value="DUF1900"/>
    <property type="match status" value="1"/>
</dbReference>
<dbReference type="SUPFAM" id="SSF50978">
    <property type="entry name" value="WD40 repeat-like"/>
    <property type="match status" value="1"/>
</dbReference>
<accession>A0A9Q1CFF4</accession>
<dbReference type="Pfam" id="PF16300">
    <property type="entry name" value="WD40_4"/>
    <property type="match status" value="1"/>
</dbReference>
<dbReference type="InterPro" id="IPR036322">
    <property type="entry name" value="WD40_repeat_dom_sf"/>
</dbReference>
<evidence type="ECO:0000259" key="10">
    <source>
        <dbReference type="SMART" id="SM01166"/>
    </source>
</evidence>
<dbReference type="Proteomes" id="UP001152320">
    <property type="component" value="Chromosome 4"/>
</dbReference>
<dbReference type="SMART" id="SM00320">
    <property type="entry name" value="WD40"/>
    <property type="match status" value="3"/>
</dbReference>
<comment type="similarity">
    <text evidence="1 7">Belongs to the WD repeat coronin family.</text>
</comment>
<dbReference type="PANTHER" id="PTHR10856:SF0">
    <property type="entry name" value="CORONIN"/>
    <property type="match status" value="1"/>
</dbReference>
<evidence type="ECO:0000313" key="11">
    <source>
        <dbReference type="EMBL" id="KAJ8043945.1"/>
    </source>
</evidence>
<feature type="coiled-coil region" evidence="8">
    <location>
        <begin position="568"/>
        <end position="616"/>
    </location>
</feature>
<evidence type="ECO:0000256" key="2">
    <source>
        <dbReference type="ARBA" id="ARBA00022574"/>
    </source>
</evidence>
<evidence type="ECO:0000256" key="4">
    <source>
        <dbReference type="ARBA" id="ARBA00023054"/>
    </source>
</evidence>
<dbReference type="InterPro" id="IPR015505">
    <property type="entry name" value="Coronin"/>
</dbReference>